<dbReference type="SUPFAM" id="SSF51735">
    <property type="entry name" value="NAD(P)-binding Rossmann-fold domains"/>
    <property type="match status" value="1"/>
</dbReference>
<dbReference type="RefSeq" id="WP_026235860.1">
    <property type="nucleotide sequence ID" value="NZ_BMWX01000001.1"/>
</dbReference>
<dbReference type="InterPro" id="IPR003781">
    <property type="entry name" value="CoA-bd"/>
</dbReference>
<feature type="domain" description="CoA-binding" evidence="1">
    <location>
        <begin position="7"/>
        <end position="121"/>
    </location>
</feature>
<dbReference type="AlphaFoldDB" id="A0A918PMR8"/>
<dbReference type="EMBL" id="BMWX01000001">
    <property type="protein sequence ID" value="GGZ15130.1"/>
    <property type="molecule type" value="Genomic_DNA"/>
</dbReference>
<evidence type="ECO:0000259" key="1">
    <source>
        <dbReference type="Pfam" id="PF13380"/>
    </source>
</evidence>
<evidence type="ECO:0000313" key="3">
    <source>
        <dbReference type="Proteomes" id="UP000619457"/>
    </source>
</evidence>
<sequence length="126" mass="14246">METKTNKRTVIIGASSNPSRYAYMAAKMLLDYGHDIVPLSIRKGEVAGHEFQLLADKPAVEGVDTITLYVNPTNQTQWEEYLISLAPKRIIFNPGTENQRFMDRLREEGIEPVVACTLVMLRTGQY</sequence>
<dbReference type="Gene3D" id="3.40.50.720">
    <property type="entry name" value="NAD(P)-binding Rossmann-like Domain"/>
    <property type="match status" value="1"/>
</dbReference>
<dbReference type="InterPro" id="IPR036291">
    <property type="entry name" value="NAD(P)-bd_dom_sf"/>
</dbReference>
<accession>A0A918PMR8</accession>
<protein>
    <submittedName>
        <fullName evidence="2">CoA-binding protein</fullName>
    </submittedName>
</protein>
<reference evidence="2" key="1">
    <citation type="journal article" date="2014" name="Int. J. Syst. Evol. Microbiol.">
        <title>Complete genome sequence of Corynebacterium casei LMG S-19264T (=DSM 44701T), isolated from a smear-ripened cheese.</title>
        <authorList>
            <consortium name="US DOE Joint Genome Institute (JGI-PGF)"/>
            <person name="Walter F."/>
            <person name="Albersmeier A."/>
            <person name="Kalinowski J."/>
            <person name="Ruckert C."/>
        </authorList>
    </citation>
    <scope>NUCLEOTIDE SEQUENCE</scope>
    <source>
        <strain evidence="2">KCTC 12368</strain>
    </source>
</reference>
<keyword evidence="3" id="KW-1185">Reference proteome</keyword>
<evidence type="ECO:0000313" key="2">
    <source>
        <dbReference type="EMBL" id="GGZ15130.1"/>
    </source>
</evidence>
<name>A0A918PMR8_9BACT</name>
<organism evidence="2 3">
    <name type="scientific">Echinicola pacifica</name>
    <dbReference type="NCBI Taxonomy" id="346377"/>
    <lineage>
        <taxon>Bacteria</taxon>
        <taxon>Pseudomonadati</taxon>
        <taxon>Bacteroidota</taxon>
        <taxon>Cytophagia</taxon>
        <taxon>Cytophagales</taxon>
        <taxon>Cyclobacteriaceae</taxon>
        <taxon>Echinicola</taxon>
    </lineage>
</organism>
<reference evidence="2" key="2">
    <citation type="submission" date="2020-09" db="EMBL/GenBank/DDBJ databases">
        <authorList>
            <person name="Sun Q."/>
            <person name="Kim S."/>
        </authorList>
    </citation>
    <scope>NUCLEOTIDE SEQUENCE</scope>
    <source>
        <strain evidence="2">KCTC 12368</strain>
    </source>
</reference>
<comment type="caution">
    <text evidence="2">The sequence shown here is derived from an EMBL/GenBank/DDBJ whole genome shotgun (WGS) entry which is preliminary data.</text>
</comment>
<dbReference type="Pfam" id="PF13380">
    <property type="entry name" value="CoA_binding_2"/>
    <property type="match status" value="1"/>
</dbReference>
<gene>
    <name evidence="2" type="ORF">GCM10007049_03970</name>
</gene>
<proteinExistence type="predicted"/>
<dbReference type="Proteomes" id="UP000619457">
    <property type="component" value="Unassembled WGS sequence"/>
</dbReference>